<comment type="subcellular location">
    <subcellularLocation>
        <location evidence="1">Cell inner membrane</location>
        <topology evidence="1">Single-pass type II membrane protein</topology>
        <orientation evidence="1">Periplasmic side</orientation>
    </subcellularLocation>
</comment>
<evidence type="ECO:0000256" key="4">
    <source>
        <dbReference type="ARBA" id="ARBA00022519"/>
    </source>
</evidence>
<evidence type="ECO:0000256" key="5">
    <source>
        <dbReference type="ARBA" id="ARBA00022692"/>
    </source>
</evidence>
<organism evidence="15 16">
    <name type="scientific">Roseovarius spongiae</name>
    <dbReference type="NCBI Taxonomy" id="2320272"/>
    <lineage>
        <taxon>Bacteria</taxon>
        <taxon>Pseudomonadati</taxon>
        <taxon>Pseudomonadota</taxon>
        <taxon>Alphaproteobacteria</taxon>
        <taxon>Rhodobacterales</taxon>
        <taxon>Roseobacteraceae</taxon>
        <taxon>Roseovarius</taxon>
    </lineage>
</organism>
<dbReference type="GO" id="GO:0003755">
    <property type="term" value="F:peptidyl-prolyl cis-trans isomerase activity"/>
    <property type="evidence" value="ECO:0007669"/>
    <property type="project" value="InterPro"/>
</dbReference>
<evidence type="ECO:0000256" key="6">
    <source>
        <dbReference type="ARBA" id="ARBA00022989"/>
    </source>
</evidence>
<evidence type="ECO:0000256" key="3">
    <source>
        <dbReference type="ARBA" id="ARBA00022475"/>
    </source>
</evidence>
<dbReference type="GO" id="GO:0005886">
    <property type="term" value="C:plasma membrane"/>
    <property type="evidence" value="ECO:0007669"/>
    <property type="project" value="UniProtKB-SubCell"/>
</dbReference>
<evidence type="ECO:0000313" key="16">
    <source>
        <dbReference type="Proteomes" id="UP000281128"/>
    </source>
</evidence>
<dbReference type="PANTHER" id="PTHR47529:SF1">
    <property type="entry name" value="PERIPLASMIC CHAPERONE PPID"/>
    <property type="match status" value="1"/>
</dbReference>
<evidence type="ECO:0000256" key="13">
    <source>
        <dbReference type="ARBA" id="ARBA00042775"/>
    </source>
</evidence>
<dbReference type="InterPro" id="IPR000297">
    <property type="entry name" value="PPIase_PpiC"/>
</dbReference>
<dbReference type="InterPro" id="IPR027304">
    <property type="entry name" value="Trigger_fact/SurA_dom_sf"/>
</dbReference>
<keyword evidence="3" id="KW-1003">Cell membrane</keyword>
<evidence type="ECO:0000256" key="10">
    <source>
        <dbReference type="ARBA" id="ARBA00031484"/>
    </source>
</evidence>
<evidence type="ECO:0000256" key="8">
    <source>
        <dbReference type="ARBA" id="ARBA00023186"/>
    </source>
</evidence>
<proteinExistence type="inferred from homology"/>
<evidence type="ECO:0000256" key="2">
    <source>
        <dbReference type="ARBA" id="ARBA00018370"/>
    </source>
</evidence>
<dbReference type="InterPro" id="IPR046357">
    <property type="entry name" value="PPIase_dom_sf"/>
</dbReference>
<keyword evidence="15" id="KW-0413">Isomerase</keyword>
<dbReference type="RefSeq" id="WP_121166234.1">
    <property type="nucleotide sequence ID" value="NZ_RAPE01000002.1"/>
</dbReference>
<dbReference type="Gene3D" id="1.10.4030.10">
    <property type="entry name" value="Porin chaperone SurA, peptide-binding domain"/>
    <property type="match status" value="1"/>
</dbReference>
<keyword evidence="4" id="KW-0997">Cell inner membrane</keyword>
<dbReference type="Pfam" id="PF13624">
    <property type="entry name" value="SurA_N_3"/>
    <property type="match status" value="1"/>
</dbReference>
<name>A0A3A8AY34_9RHOB</name>
<keyword evidence="7" id="KW-0472">Membrane</keyword>
<dbReference type="Proteomes" id="UP000281128">
    <property type="component" value="Unassembled WGS sequence"/>
</dbReference>
<keyword evidence="16" id="KW-1185">Reference proteome</keyword>
<evidence type="ECO:0000313" key="15">
    <source>
        <dbReference type="EMBL" id="RKF15101.1"/>
    </source>
</evidence>
<reference evidence="15 16" key="1">
    <citation type="submission" date="2018-09" db="EMBL/GenBank/DDBJ databases">
        <title>Roseovarius spongiae sp. nov., isolated from a marine sponge.</title>
        <authorList>
            <person name="Zhuang L."/>
            <person name="Luo L."/>
        </authorList>
    </citation>
    <scope>NUCLEOTIDE SEQUENCE [LARGE SCALE GENOMIC DNA]</scope>
    <source>
        <strain evidence="15 16">HN-E21</strain>
    </source>
</reference>
<evidence type="ECO:0000256" key="12">
    <source>
        <dbReference type="ARBA" id="ARBA00040743"/>
    </source>
</evidence>
<evidence type="ECO:0000256" key="11">
    <source>
        <dbReference type="ARBA" id="ARBA00038408"/>
    </source>
</evidence>
<evidence type="ECO:0000259" key="14">
    <source>
        <dbReference type="Pfam" id="PF13145"/>
    </source>
</evidence>
<comment type="caution">
    <text evidence="15">The sequence shown here is derived from an EMBL/GenBank/DDBJ whole genome shotgun (WGS) entry which is preliminary data.</text>
</comment>
<evidence type="ECO:0000256" key="1">
    <source>
        <dbReference type="ARBA" id="ARBA00004382"/>
    </source>
</evidence>
<evidence type="ECO:0000256" key="7">
    <source>
        <dbReference type="ARBA" id="ARBA00023136"/>
    </source>
</evidence>
<keyword evidence="6" id="KW-1133">Transmembrane helix</keyword>
<dbReference type="SUPFAM" id="SSF54534">
    <property type="entry name" value="FKBP-like"/>
    <property type="match status" value="1"/>
</dbReference>
<feature type="domain" description="PpiC" evidence="14">
    <location>
        <begin position="244"/>
        <end position="362"/>
    </location>
</feature>
<evidence type="ECO:0000256" key="9">
    <source>
        <dbReference type="ARBA" id="ARBA00030642"/>
    </source>
</evidence>
<sequence length="613" mass="66341">MKAKKLSKTATWILMGLLILGLGGFGVTNLSGSVRSVGHVGDAEIDINEYARALQNEIRALEAERGSPVSFAQAKAAGIDQQVLSRLVSAAALDDETARLGLSVGDRNLREQILEIPGFRGMDGEFDREAYTYALEQAGLTEAKFESDMRKEAARRLVQDAVVSGVGAPAPYTDTLLDYISESRDVTLATLGRADLSGGLPDPSTEDLRSYYQSHLPDFTTPETRQITYAWLTPDMVLDEVELDEDTLRAAYDDHSERFNQPERRLVERLAFSDAATARAAREEIAAGNRSFEDYVSDRGLELSDIDMGDVTAGELGEAGADVFKAEAGEIVGPLDSPVGPALFRVNAVLAAQETSFEDAKPELREELAADRARRIVDSRIDGIDDLLAGGATLEQVADETALELGSIDWYPGMNDGIAAYAGFRDAAAELEEDDFPEVISFEEGPIVAMRLDAVKEPAVQPFEKVEDAVRAAWRAEAVTKALRAEVADKVTALENGESFEAAGLDGKSVTDITRRGFQPGTPPEFIETVFGMSEGEATVIDGDERIFVLRLERVTPPDPKDDELAELRTALAEQAANGIAQDLYRALAGDIRSRVGISLDTQALNAVHSSFQ</sequence>
<comment type="similarity">
    <text evidence="11">Belongs to the PpiD chaperone family.</text>
</comment>
<keyword evidence="8" id="KW-0143">Chaperone</keyword>
<dbReference type="PANTHER" id="PTHR47529">
    <property type="entry name" value="PEPTIDYL-PROLYL CIS-TRANS ISOMERASE D"/>
    <property type="match status" value="1"/>
</dbReference>
<dbReference type="EMBL" id="RAPE01000002">
    <property type="protein sequence ID" value="RKF15101.1"/>
    <property type="molecule type" value="Genomic_DNA"/>
</dbReference>
<dbReference type="AlphaFoldDB" id="A0A3A8AY34"/>
<dbReference type="InterPro" id="IPR052029">
    <property type="entry name" value="PpiD_chaperone"/>
</dbReference>
<keyword evidence="5" id="KW-0812">Transmembrane</keyword>
<dbReference type="SUPFAM" id="SSF109998">
    <property type="entry name" value="Triger factor/SurA peptide-binding domain-like"/>
    <property type="match status" value="1"/>
</dbReference>
<feature type="domain" description="PpiC" evidence="14">
    <location>
        <begin position="475"/>
        <end position="564"/>
    </location>
</feature>
<accession>A0A3A8AY34</accession>
<gene>
    <name evidence="15" type="ORF">D6850_09615</name>
</gene>
<protein>
    <recommendedName>
        <fullName evidence="2">Parvulin-like PPIase</fullName>
    </recommendedName>
    <alternativeName>
        <fullName evidence="9">Peptidyl-prolyl cis-trans isomerase plp</fullName>
    </alternativeName>
    <alternativeName>
        <fullName evidence="12">Periplasmic chaperone PpiD</fullName>
    </alternativeName>
    <alternativeName>
        <fullName evidence="13">Periplasmic folding chaperone</fullName>
    </alternativeName>
    <alternativeName>
        <fullName evidence="10">Rotamase plp</fullName>
    </alternativeName>
</protein>
<dbReference type="Pfam" id="PF13145">
    <property type="entry name" value="Rotamase_2"/>
    <property type="match status" value="2"/>
</dbReference>
<dbReference type="Gene3D" id="3.10.50.40">
    <property type="match status" value="1"/>
</dbReference>
<dbReference type="OrthoDB" id="9768393at2"/>